<dbReference type="EMBL" id="VXPY01000033">
    <property type="protein sequence ID" value="MYD89732.1"/>
    <property type="molecule type" value="Genomic_DNA"/>
</dbReference>
<dbReference type="GO" id="GO:0006152">
    <property type="term" value="P:purine nucleoside catabolic process"/>
    <property type="evidence" value="ECO:0007669"/>
    <property type="project" value="TreeGrafter"/>
</dbReference>
<dbReference type="PANTHER" id="PTHR12304">
    <property type="entry name" value="INOSINE-URIDINE PREFERRING NUCLEOSIDE HYDROLASE"/>
    <property type="match status" value="1"/>
</dbReference>
<evidence type="ECO:0000256" key="1">
    <source>
        <dbReference type="ARBA" id="ARBA00022801"/>
    </source>
</evidence>
<reference evidence="4" key="1">
    <citation type="submission" date="2019-09" db="EMBL/GenBank/DDBJ databases">
        <title>Characterisation of the sponge microbiome using genome-centric metagenomics.</title>
        <authorList>
            <person name="Engelberts J.P."/>
            <person name="Robbins S.J."/>
            <person name="De Goeij J.M."/>
            <person name="Aranda M."/>
            <person name="Bell S.C."/>
            <person name="Webster N.S."/>
        </authorList>
    </citation>
    <scope>NUCLEOTIDE SEQUENCE</scope>
    <source>
        <strain evidence="4">SB0662_bin_9</strain>
    </source>
</reference>
<dbReference type="GO" id="GO:0008477">
    <property type="term" value="F:purine nucleosidase activity"/>
    <property type="evidence" value="ECO:0007669"/>
    <property type="project" value="TreeGrafter"/>
</dbReference>
<dbReference type="AlphaFoldDB" id="A0A6B1DST1"/>
<sequence length="317" mass="34455">MTKVIIDCDPGHDDALAILLAGQHLDILGITTVAGNQTSDKVTANALKIVELMDRTDIPVFRGAQVPLLRKAIHAGHIHGETGLDGPDFPVPVKEVEDRHAVDFIVQTLMEEDEVWLAPVGPLTNVALAIRQCPEIVSRMAGISLMGGSLTTGNSTATAEFNIWFDAEAARIVYDSGAPIKMCGLNLTQQANATDREIERIRNKGNQVGEVVAQLLEFYLDAGERVTGVRKAALHDPCALAALIQPDLLEFEAMHVLVETRGELTYGMTVCDYRHLRGFGSAQVDRGPLRQEANVEVAMKIDEPGFLDLLIDALGRY</sequence>
<dbReference type="CDD" id="cd02651">
    <property type="entry name" value="nuc_hydro_IU_UC_XIUA"/>
    <property type="match status" value="1"/>
</dbReference>
<organism evidence="4">
    <name type="scientific">Caldilineaceae bacterium SB0662_bin_9</name>
    <dbReference type="NCBI Taxonomy" id="2605258"/>
    <lineage>
        <taxon>Bacteria</taxon>
        <taxon>Bacillati</taxon>
        <taxon>Chloroflexota</taxon>
        <taxon>Caldilineae</taxon>
        <taxon>Caldilineales</taxon>
        <taxon>Caldilineaceae</taxon>
    </lineage>
</organism>
<dbReference type="InterPro" id="IPR036452">
    <property type="entry name" value="Ribo_hydro-like"/>
</dbReference>
<name>A0A6B1DST1_9CHLR</name>
<dbReference type="PANTHER" id="PTHR12304:SF4">
    <property type="entry name" value="URIDINE NUCLEOSIDASE"/>
    <property type="match status" value="1"/>
</dbReference>
<proteinExistence type="predicted"/>
<evidence type="ECO:0000313" key="4">
    <source>
        <dbReference type="EMBL" id="MYD89732.1"/>
    </source>
</evidence>
<accession>A0A6B1DST1</accession>
<dbReference type="InterPro" id="IPR001910">
    <property type="entry name" value="Inosine/uridine_hydrolase_dom"/>
</dbReference>
<dbReference type="InterPro" id="IPR023186">
    <property type="entry name" value="IUNH"/>
</dbReference>
<keyword evidence="2" id="KW-0326">Glycosidase</keyword>
<dbReference type="Pfam" id="PF01156">
    <property type="entry name" value="IU_nuc_hydro"/>
    <property type="match status" value="1"/>
</dbReference>
<gene>
    <name evidence="4" type="ORF">F4Y08_05245</name>
</gene>
<comment type="caution">
    <text evidence="4">The sequence shown here is derived from an EMBL/GenBank/DDBJ whole genome shotgun (WGS) entry which is preliminary data.</text>
</comment>
<dbReference type="SUPFAM" id="SSF53590">
    <property type="entry name" value="Nucleoside hydrolase"/>
    <property type="match status" value="1"/>
</dbReference>
<evidence type="ECO:0000259" key="3">
    <source>
        <dbReference type="Pfam" id="PF01156"/>
    </source>
</evidence>
<protein>
    <submittedName>
        <fullName evidence="4">Nucleoside hydrolase</fullName>
    </submittedName>
</protein>
<evidence type="ECO:0000256" key="2">
    <source>
        <dbReference type="ARBA" id="ARBA00023295"/>
    </source>
</evidence>
<dbReference type="Gene3D" id="3.90.245.10">
    <property type="entry name" value="Ribonucleoside hydrolase-like"/>
    <property type="match status" value="1"/>
</dbReference>
<dbReference type="GO" id="GO:0005829">
    <property type="term" value="C:cytosol"/>
    <property type="evidence" value="ECO:0007669"/>
    <property type="project" value="TreeGrafter"/>
</dbReference>
<feature type="domain" description="Inosine/uridine-preferring nucleoside hydrolase" evidence="3">
    <location>
        <begin position="4"/>
        <end position="307"/>
    </location>
</feature>
<keyword evidence="1 4" id="KW-0378">Hydrolase</keyword>